<evidence type="ECO:0000259" key="1">
    <source>
        <dbReference type="PROSITE" id="PS50011"/>
    </source>
</evidence>
<organism evidence="2 3">
    <name type="scientific">Hypsibius exemplaris</name>
    <name type="common">Freshwater tardigrade</name>
    <dbReference type="NCBI Taxonomy" id="2072580"/>
    <lineage>
        <taxon>Eukaryota</taxon>
        <taxon>Metazoa</taxon>
        <taxon>Ecdysozoa</taxon>
        <taxon>Tardigrada</taxon>
        <taxon>Eutardigrada</taxon>
        <taxon>Parachela</taxon>
        <taxon>Hypsibioidea</taxon>
        <taxon>Hypsibiidae</taxon>
        <taxon>Hypsibius</taxon>
    </lineage>
</organism>
<dbReference type="GO" id="GO:0007165">
    <property type="term" value="P:signal transduction"/>
    <property type="evidence" value="ECO:0007669"/>
    <property type="project" value="TreeGrafter"/>
</dbReference>
<sequence length="225" mass="25362">MEFCSGKTLTEFIESNKTHCTNEVLVDYTFQLASGLHYLHENMEFIHGCLAPTSILMEDTTGEKLKIANLNGAFQRKSARSLEEQIKSFDYLTFNLEKSSFVSPEMILGLGHVGEGFPLLPQIPEDMPDELKFLAGYCLKVNPDDRPTAAILVINADPEFLMLKALGSQETTNLGFVVSPLATLTVLWHIGLLDLLMQWTHFIWIVVTPSRSMSETKRVDFFLKK</sequence>
<accession>A0A9X6RMM2</accession>
<dbReference type="PANTHER" id="PTHR48011">
    <property type="entry name" value="CCR4-NOT TRANSCRIPTIONAL COMPLEX SUBUNIT CAF120-RELATED"/>
    <property type="match status" value="1"/>
</dbReference>
<dbReference type="AlphaFoldDB" id="A0A9X6RMM2"/>
<reference evidence="3" key="1">
    <citation type="submission" date="2017-01" db="EMBL/GenBank/DDBJ databases">
        <title>Comparative genomics of anhydrobiosis in the tardigrade Hypsibius dujardini.</title>
        <authorList>
            <person name="Yoshida Y."/>
            <person name="Koutsovoulos G."/>
            <person name="Laetsch D."/>
            <person name="Stevens L."/>
            <person name="Kumar S."/>
            <person name="Horikawa D."/>
            <person name="Ishino K."/>
            <person name="Komine S."/>
            <person name="Tomita M."/>
            <person name="Blaxter M."/>
            <person name="Arakawa K."/>
        </authorList>
    </citation>
    <scope>NUCLEOTIDE SEQUENCE [LARGE SCALE GENOMIC DNA]</scope>
    <source>
        <strain evidence="3">Z151</strain>
    </source>
</reference>
<dbReference type="InterPro" id="IPR001245">
    <property type="entry name" value="Ser-Thr/Tyr_kinase_cat_dom"/>
</dbReference>
<feature type="domain" description="Protein kinase" evidence="1">
    <location>
        <begin position="1"/>
        <end position="225"/>
    </location>
</feature>
<evidence type="ECO:0000313" key="2">
    <source>
        <dbReference type="EMBL" id="OWA53195.1"/>
    </source>
</evidence>
<dbReference type="EMBL" id="MTYJ01000307">
    <property type="protein sequence ID" value="OWA53195.1"/>
    <property type="molecule type" value="Genomic_DNA"/>
</dbReference>
<dbReference type="Proteomes" id="UP000192578">
    <property type="component" value="Unassembled WGS sequence"/>
</dbReference>
<dbReference type="PROSITE" id="PS50011">
    <property type="entry name" value="PROTEIN_KINASE_DOM"/>
    <property type="match status" value="1"/>
</dbReference>
<dbReference type="GO" id="GO:0004672">
    <property type="term" value="F:protein kinase activity"/>
    <property type="evidence" value="ECO:0007669"/>
    <property type="project" value="InterPro"/>
</dbReference>
<dbReference type="InterPro" id="IPR000719">
    <property type="entry name" value="Prot_kinase_dom"/>
</dbReference>
<keyword evidence="3" id="KW-1185">Reference proteome</keyword>
<comment type="caution">
    <text evidence="2">The sequence shown here is derived from an EMBL/GenBank/DDBJ whole genome shotgun (WGS) entry which is preliminary data.</text>
</comment>
<dbReference type="GO" id="GO:0005524">
    <property type="term" value="F:ATP binding"/>
    <property type="evidence" value="ECO:0007669"/>
    <property type="project" value="InterPro"/>
</dbReference>
<name>A0A9X6RMM2_HYPEX</name>
<evidence type="ECO:0000313" key="3">
    <source>
        <dbReference type="Proteomes" id="UP000192578"/>
    </source>
</evidence>
<dbReference type="Gene3D" id="1.10.510.10">
    <property type="entry name" value="Transferase(Phosphotransferase) domain 1"/>
    <property type="match status" value="1"/>
</dbReference>
<dbReference type="OrthoDB" id="4062651at2759"/>
<proteinExistence type="predicted"/>
<protein>
    <recommendedName>
        <fullName evidence="1">Protein kinase domain-containing protein</fullName>
    </recommendedName>
</protein>
<dbReference type="Pfam" id="PF07714">
    <property type="entry name" value="PK_Tyr_Ser-Thr"/>
    <property type="match status" value="1"/>
</dbReference>
<dbReference type="SUPFAM" id="SSF56112">
    <property type="entry name" value="Protein kinase-like (PK-like)"/>
    <property type="match status" value="1"/>
</dbReference>
<dbReference type="InterPro" id="IPR011009">
    <property type="entry name" value="Kinase-like_dom_sf"/>
</dbReference>
<gene>
    <name evidence="2" type="ORF">BV898_17629</name>
</gene>
<dbReference type="PANTHER" id="PTHR48011:SF4">
    <property type="entry name" value="MITOGEN-ACTIVATED PROTEIN KINASE KINASE KINASE 19"/>
    <property type="match status" value="1"/>
</dbReference>
<dbReference type="InterPro" id="IPR052751">
    <property type="entry name" value="Plant_MAPKKK"/>
</dbReference>